<evidence type="ECO:0008006" key="4">
    <source>
        <dbReference type="Google" id="ProtNLM"/>
    </source>
</evidence>
<sequence length="122" mass="13465">MAAAVRLAVLVLVLLLRGPGGWGHAERPRDSLREELVITPLPSGDVAATFQFRTRWDSELQRGEVSHYRLFPKALGQLISKYSLRSCTCHSLRAFGGLGTGGHPSCRPSRCRALGLVPRHRH</sequence>
<evidence type="ECO:0000256" key="1">
    <source>
        <dbReference type="SAM" id="SignalP"/>
    </source>
</evidence>
<keyword evidence="1" id="KW-0732">Signal</keyword>
<dbReference type="PANTHER" id="PTHR12959:SF11">
    <property type="entry name" value="GPI TRANSAMIDASE COMPONENT PIG-T"/>
    <property type="match status" value="1"/>
</dbReference>
<dbReference type="EMBL" id="JAULJE010000011">
    <property type="protein sequence ID" value="KAK1337702.1"/>
    <property type="molecule type" value="Genomic_DNA"/>
</dbReference>
<accession>A0AA40HUU1</accession>
<evidence type="ECO:0000313" key="3">
    <source>
        <dbReference type="Proteomes" id="UP001177744"/>
    </source>
</evidence>
<feature type="chain" id="PRO_5041434206" description="PIGT" evidence="1">
    <location>
        <begin position="24"/>
        <end position="122"/>
    </location>
</feature>
<protein>
    <recommendedName>
        <fullName evidence="4">PIGT</fullName>
    </recommendedName>
</protein>
<dbReference type="PANTHER" id="PTHR12959">
    <property type="entry name" value="GPI TRANSAMIDASE COMPONENT PIG-T-RELATED"/>
    <property type="match status" value="1"/>
</dbReference>
<dbReference type="AlphaFoldDB" id="A0AA40HUU1"/>
<comment type="caution">
    <text evidence="2">The sequence shown here is derived from an EMBL/GenBank/DDBJ whole genome shotgun (WGS) entry which is preliminary data.</text>
</comment>
<organism evidence="2 3">
    <name type="scientific">Cnephaeus nilssonii</name>
    <name type="common">Northern bat</name>
    <name type="synonym">Eptesicus nilssonii</name>
    <dbReference type="NCBI Taxonomy" id="3371016"/>
    <lineage>
        <taxon>Eukaryota</taxon>
        <taxon>Metazoa</taxon>
        <taxon>Chordata</taxon>
        <taxon>Craniata</taxon>
        <taxon>Vertebrata</taxon>
        <taxon>Euteleostomi</taxon>
        <taxon>Mammalia</taxon>
        <taxon>Eutheria</taxon>
        <taxon>Laurasiatheria</taxon>
        <taxon>Chiroptera</taxon>
        <taxon>Yangochiroptera</taxon>
        <taxon>Vespertilionidae</taxon>
        <taxon>Cnephaeus</taxon>
    </lineage>
</organism>
<evidence type="ECO:0000313" key="2">
    <source>
        <dbReference type="EMBL" id="KAK1337702.1"/>
    </source>
</evidence>
<proteinExistence type="predicted"/>
<dbReference type="GO" id="GO:0016255">
    <property type="term" value="P:attachment of GPI anchor to protein"/>
    <property type="evidence" value="ECO:0007669"/>
    <property type="project" value="InterPro"/>
</dbReference>
<dbReference type="Pfam" id="PF04113">
    <property type="entry name" value="Gpi16"/>
    <property type="match status" value="1"/>
</dbReference>
<keyword evidence="3" id="KW-1185">Reference proteome</keyword>
<dbReference type="Proteomes" id="UP001177744">
    <property type="component" value="Unassembled WGS sequence"/>
</dbReference>
<reference evidence="2" key="1">
    <citation type="submission" date="2023-06" db="EMBL/GenBank/DDBJ databases">
        <title>Reference genome for the Northern bat (Eptesicus nilssonii), a most northern bat species.</title>
        <authorList>
            <person name="Laine V.N."/>
            <person name="Pulliainen A.T."/>
            <person name="Lilley T.M."/>
        </authorList>
    </citation>
    <scope>NUCLEOTIDE SEQUENCE</scope>
    <source>
        <strain evidence="2">BLF_Eptnil</strain>
        <tissue evidence="2">Kidney</tissue>
    </source>
</reference>
<gene>
    <name evidence="2" type="ORF">QTO34_002335</name>
</gene>
<dbReference type="InterPro" id="IPR007245">
    <property type="entry name" value="PIG-T"/>
</dbReference>
<dbReference type="GO" id="GO:0042765">
    <property type="term" value="C:GPI-anchor transamidase complex"/>
    <property type="evidence" value="ECO:0007669"/>
    <property type="project" value="InterPro"/>
</dbReference>
<name>A0AA40HUU1_CNENI</name>
<feature type="signal peptide" evidence="1">
    <location>
        <begin position="1"/>
        <end position="23"/>
    </location>
</feature>